<organism evidence="1">
    <name type="scientific">marine sediment metagenome</name>
    <dbReference type="NCBI Taxonomy" id="412755"/>
    <lineage>
        <taxon>unclassified sequences</taxon>
        <taxon>metagenomes</taxon>
        <taxon>ecological metagenomes</taxon>
    </lineage>
</organism>
<dbReference type="EMBL" id="LAZR01007602">
    <property type="protein sequence ID" value="KKM84202.1"/>
    <property type="molecule type" value="Genomic_DNA"/>
</dbReference>
<evidence type="ECO:0000313" key="1">
    <source>
        <dbReference type="EMBL" id="KKM84202.1"/>
    </source>
</evidence>
<comment type="caution">
    <text evidence="1">The sequence shown here is derived from an EMBL/GenBank/DDBJ whole genome shotgun (WGS) entry which is preliminary data.</text>
</comment>
<name>A0A0F9NSB7_9ZZZZ</name>
<proteinExistence type="predicted"/>
<reference evidence="1" key="1">
    <citation type="journal article" date="2015" name="Nature">
        <title>Complex archaea that bridge the gap between prokaryotes and eukaryotes.</title>
        <authorList>
            <person name="Spang A."/>
            <person name="Saw J.H."/>
            <person name="Jorgensen S.L."/>
            <person name="Zaremba-Niedzwiedzka K."/>
            <person name="Martijn J."/>
            <person name="Lind A.E."/>
            <person name="van Eijk R."/>
            <person name="Schleper C."/>
            <person name="Guy L."/>
            <person name="Ettema T.J."/>
        </authorList>
    </citation>
    <scope>NUCLEOTIDE SEQUENCE</scope>
</reference>
<accession>A0A0F9NSB7</accession>
<sequence length="37" mass="4591">MPKDRIKFYRPLPRLPRYPIKKSGRQYDYFISTTETK</sequence>
<gene>
    <name evidence="1" type="ORF">LCGC14_1301690</name>
</gene>
<dbReference type="AlphaFoldDB" id="A0A0F9NSB7"/>
<protein>
    <submittedName>
        <fullName evidence="1">Uncharacterized protein</fullName>
    </submittedName>
</protein>